<dbReference type="EMBL" id="QGQD01000030">
    <property type="protein sequence ID" value="TLD01738.1"/>
    <property type="molecule type" value="Genomic_DNA"/>
</dbReference>
<comment type="caution">
    <text evidence="5">The sequence shown here is derived from an EMBL/GenBank/DDBJ whole genome shotgun (WGS) entry which is preliminary data.</text>
</comment>
<dbReference type="InterPro" id="IPR055170">
    <property type="entry name" value="GFO_IDH_MocA-like_dom"/>
</dbReference>
<dbReference type="SUPFAM" id="SSF55347">
    <property type="entry name" value="Glyceraldehyde-3-phosphate dehydrogenase-like, C-terminal domain"/>
    <property type="match status" value="1"/>
</dbReference>
<dbReference type="Pfam" id="PF01408">
    <property type="entry name" value="GFO_IDH_MocA"/>
    <property type="match status" value="1"/>
</dbReference>
<keyword evidence="6" id="KW-1185">Reference proteome</keyword>
<evidence type="ECO:0000313" key="5">
    <source>
        <dbReference type="EMBL" id="TLD01738.1"/>
    </source>
</evidence>
<dbReference type="InterPro" id="IPR000683">
    <property type="entry name" value="Gfo/Idh/MocA-like_OxRdtase_N"/>
</dbReference>
<feature type="domain" description="GFO/IDH/MocA-like oxidoreductase" evidence="4">
    <location>
        <begin position="130"/>
        <end position="243"/>
    </location>
</feature>
<dbReference type="GO" id="GO:0016491">
    <property type="term" value="F:oxidoreductase activity"/>
    <property type="evidence" value="ECO:0007669"/>
    <property type="project" value="UniProtKB-KW"/>
</dbReference>
<evidence type="ECO:0000256" key="2">
    <source>
        <dbReference type="ARBA" id="ARBA00023002"/>
    </source>
</evidence>
<comment type="similarity">
    <text evidence="1">Belongs to the Gfo/Idh/MocA family.</text>
</comment>
<evidence type="ECO:0000256" key="1">
    <source>
        <dbReference type="ARBA" id="ARBA00010928"/>
    </source>
</evidence>
<dbReference type="Gene3D" id="3.30.360.10">
    <property type="entry name" value="Dihydrodipicolinate Reductase, domain 2"/>
    <property type="match status" value="1"/>
</dbReference>
<evidence type="ECO:0000259" key="4">
    <source>
        <dbReference type="Pfam" id="PF22725"/>
    </source>
</evidence>
<organism evidence="5 6">
    <name type="scientific">Robinsoniella peoriensis</name>
    <dbReference type="NCBI Taxonomy" id="180332"/>
    <lineage>
        <taxon>Bacteria</taxon>
        <taxon>Bacillati</taxon>
        <taxon>Bacillota</taxon>
        <taxon>Clostridia</taxon>
        <taxon>Lachnospirales</taxon>
        <taxon>Lachnospiraceae</taxon>
        <taxon>Robinsoniella</taxon>
    </lineage>
</organism>
<dbReference type="AlphaFoldDB" id="A0A4V6HS62"/>
<proteinExistence type="inferred from homology"/>
<sequence>MKMGILGAGNIGGAMARTIAGMDKVEAYAVGARDYARAEAFAGQYHFTKAFGSYEEMLSDPELELVYVATPHSHHYEHVKLCLEHGKHVLCEKAFTVNAKQAVELCEMAKSKNLLLTEAIWTRYMPMRKTLDEVIESKVIGEITSLTANLGYVVGHLPRMQEPALAGGALLDLGVYPINFASMVFGDKIKEVSSTAVLTESKVDAVNSITLIYEDGKMAQLHSNMMVATDRRGMIYGDKGYIEVQNINNCEGIRVFDTSHKLIAEYETPKQITGYEYEVEACMDAMGKGELECPQMPHKETIRIMELMDSLRAQWGVKYPNE</sequence>
<evidence type="ECO:0000259" key="3">
    <source>
        <dbReference type="Pfam" id="PF01408"/>
    </source>
</evidence>
<dbReference type="RefSeq" id="WP_027296572.1">
    <property type="nucleotide sequence ID" value="NZ_CAUSDN010000052.1"/>
</dbReference>
<dbReference type="PANTHER" id="PTHR22604">
    <property type="entry name" value="OXIDOREDUCTASES"/>
    <property type="match status" value="1"/>
</dbReference>
<dbReference type="SUPFAM" id="SSF51735">
    <property type="entry name" value="NAD(P)-binding Rossmann-fold domains"/>
    <property type="match status" value="1"/>
</dbReference>
<gene>
    <name evidence="5" type="primary">yhhX</name>
    <name evidence="5" type="ORF">DSM106044_01373</name>
</gene>
<dbReference type="EC" id="1.-.-.-" evidence="5"/>
<accession>A0A4V6HS62</accession>
<dbReference type="Pfam" id="PF22725">
    <property type="entry name" value="GFO_IDH_MocA_C3"/>
    <property type="match status" value="1"/>
</dbReference>
<keyword evidence="2 5" id="KW-0560">Oxidoreductase</keyword>
<dbReference type="Gene3D" id="3.40.50.720">
    <property type="entry name" value="NAD(P)-binding Rossmann-like Domain"/>
    <property type="match status" value="1"/>
</dbReference>
<reference evidence="5 6" key="1">
    <citation type="journal article" date="2019" name="Anaerobe">
        <title>Detection of Robinsoniella peoriensis in multiple bone samples of a trauma patient.</title>
        <authorList>
            <person name="Schrottner P."/>
            <person name="Hartwich K."/>
            <person name="Bunk B."/>
            <person name="Schober I."/>
            <person name="Helbig S."/>
            <person name="Rudolph W.W."/>
            <person name="Gunzer F."/>
        </authorList>
    </citation>
    <scope>NUCLEOTIDE SEQUENCE [LARGE SCALE GENOMIC DNA]</scope>
    <source>
        <strain evidence="5 6">DSM 106044</strain>
    </source>
</reference>
<dbReference type="PANTHER" id="PTHR22604:SF105">
    <property type="entry name" value="TRANS-1,2-DIHYDROBENZENE-1,2-DIOL DEHYDROGENASE"/>
    <property type="match status" value="1"/>
</dbReference>
<dbReference type="Proteomes" id="UP000306509">
    <property type="component" value="Unassembled WGS sequence"/>
</dbReference>
<dbReference type="STRING" id="180332.GCA_000797495_03250"/>
<dbReference type="InterPro" id="IPR036291">
    <property type="entry name" value="NAD(P)-bd_dom_sf"/>
</dbReference>
<dbReference type="GO" id="GO:0000166">
    <property type="term" value="F:nucleotide binding"/>
    <property type="evidence" value="ECO:0007669"/>
    <property type="project" value="InterPro"/>
</dbReference>
<dbReference type="InterPro" id="IPR050984">
    <property type="entry name" value="Gfo/Idh/MocA_domain"/>
</dbReference>
<evidence type="ECO:0000313" key="6">
    <source>
        <dbReference type="Proteomes" id="UP000306509"/>
    </source>
</evidence>
<protein>
    <submittedName>
        <fullName evidence="5">Putative oxidoreductase YhhX</fullName>
        <ecNumber evidence="5">1.-.-.-</ecNumber>
    </submittedName>
</protein>
<name>A0A4V6HS62_9FIRM</name>
<feature type="domain" description="Gfo/Idh/MocA-like oxidoreductase N-terminal" evidence="3">
    <location>
        <begin position="2"/>
        <end position="117"/>
    </location>
</feature>